<dbReference type="AlphaFoldDB" id="A0A7G6YAA8"/>
<dbReference type="PANTHER" id="PTHR37317">
    <property type="entry name" value="BLR8090 PROTEIN"/>
    <property type="match status" value="1"/>
</dbReference>
<evidence type="ECO:0000313" key="2">
    <source>
        <dbReference type="EMBL" id="QNE35423.1"/>
    </source>
</evidence>
<proteinExistence type="predicted"/>
<dbReference type="KEGG" id="lse:F1C12_09970"/>
<reference evidence="3" key="1">
    <citation type="submission" date="2019-09" db="EMBL/GenBank/DDBJ databases">
        <title>Antimicrobial potential of Antarctic Bacteria.</title>
        <authorList>
            <person name="Benaud N."/>
            <person name="Edwards R.J."/>
            <person name="Ferrari B.C."/>
        </authorList>
    </citation>
    <scope>NUCLEOTIDE SEQUENCE [LARGE SCALE GENOMIC DNA]</scope>
    <source>
        <strain evidence="3">INR9</strain>
    </source>
</reference>
<gene>
    <name evidence="2" type="ORF">F1C12_09970</name>
</gene>
<organism evidence="2 3">
    <name type="scientific">Leifsonia shinshuensis</name>
    <dbReference type="NCBI Taxonomy" id="150026"/>
    <lineage>
        <taxon>Bacteria</taxon>
        <taxon>Bacillati</taxon>
        <taxon>Actinomycetota</taxon>
        <taxon>Actinomycetes</taxon>
        <taxon>Micrococcales</taxon>
        <taxon>Microbacteriaceae</taxon>
        <taxon>Leifsonia</taxon>
    </lineage>
</organism>
<protein>
    <recommendedName>
        <fullName evidence="1">Treble clef zinc finger domain-containing protein</fullName>
    </recommendedName>
</protein>
<dbReference type="EMBL" id="CP043641">
    <property type="protein sequence ID" value="QNE35423.1"/>
    <property type="molecule type" value="Genomic_DNA"/>
</dbReference>
<dbReference type="Pfam" id="PF14311">
    <property type="entry name" value="DUF4379"/>
    <property type="match status" value="1"/>
</dbReference>
<dbReference type="Proteomes" id="UP000515511">
    <property type="component" value="Chromosome"/>
</dbReference>
<evidence type="ECO:0000313" key="3">
    <source>
        <dbReference type="Proteomes" id="UP000515511"/>
    </source>
</evidence>
<accession>A0A7G6YAA8</accession>
<dbReference type="InterPro" id="IPR025487">
    <property type="entry name" value="DUF4379"/>
</dbReference>
<feature type="domain" description="Treble clef zinc finger" evidence="1">
    <location>
        <begin position="452"/>
        <end position="504"/>
    </location>
</feature>
<evidence type="ECO:0000259" key="1">
    <source>
        <dbReference type="Pfam" id="PF14311"/>
    </source>
</evidence>
<dbReference type="PANTHER" id="PTHR37317:SF1">
    <property type="entry name" value="ZINC-RIBBON DOMAIN-CONTAINING PROTEIN-RELATED"/>
    <property type="match status" value="1"/>
</dbReference>
<sequence length="655" mass="74547">MQHDTFTRRLRPYIFPVRPRHLETFASFESRITAANFENRSHRHIILKELRPELPGRLPAELWKEIVVARARLRLDHFAVSDAVELSHSDGSVCNGCRVGVGEQWMCRLCAHGAEVKLRPHLEQLVCTRHRLWVGSGTRPADQFTVSDEYLAAERTFQKLRRKGWASAATLWELVHVIDPTLADEAEHHIMPPQPFPAAMRLWAVLATVDFQRSFFDPCQTYAEAFEYLREVLGGLGDAGLVRRVWHYLRPTALTIREWVLAGGEFRPHWEHDFRINPVVVTMWKIPMRPLEPFHRYLAASDVTEVTAENWREVLTHRNPGHALKFFHARAALPAICVNGHRISMSALKGVGTRTNFQCAYCTRRIAVPGETDITMTHPERASWFDQDANGTASPTEYVSTSARKLAWVCPEGHKYTRSVAAQCTSKRPCTVCFNWDFDPDVNSVAVKAPQLVAEWHPTLNDRTPREVKACTTEYAWFQCTNGHPPYRGNIGARMNGTKCRVCSLETGVMKRAQRIAEVRPELEAEWDPALNDGLAFADLLGSVRQIRTWRCTNGHLTYKSTYRRLQAGCGYCSGHNSSADSNAVTRFPLIMSEFDEVENRIPAAKARVDAKYFWRCEANGHLTVSKLHNRRLTRGCARCPKDLRIANGLEKGTF</sequence>
<dbReference type="RefSeq" id="WP_185278584.1">
    <property type="nucleotide sequence ID" value="NZ_CP043641.1"/>
</dbReference>
<name>A0A7G6YAA8_9MICO</name>